<comment type="subcellular location">
    <subcellularLocation>
        <location evidence="1">Membrane</location>
        <topology evidence="1">Multi-pass membrane protein</topology>
    </subcellularLocation>
</comment>
<accession>K9B1N2</accession>
<proteinExistence type="predicted"/>
<feature type="transmembrane region" description="Helical" evidence="6">
    <location>
        <begin position="145"/>
        <end position="164"/>
    </location>
</feature>
<dbReference type="InterPro" id="IPR058533">
    <property type="entry name" value="Cation_efflux_TM"/>
</dbReference>
<dbReference type="EMBL" id="AMSP01000005">
    <property type="protein sequence ID" value="EKU47695.1"/>
    <property type="molecule type" value="Genomic_DNA"/>
</dbReference>
<comment type="caution">
    <text evidence="8">The sequence shown here is derived from an EMBL/GenBank/DDBJ whole genome shotgun (WGS) entry which is preliminary data.</text>
</comment>
<evidence type="ECO:0000259" key="7">
    <source>
        <dbReference type="Pfam" id="PF01545"/>
    </source>
</evidence>
<keyword evidence="4 6" id="KW-1133">Transmembrane helix</keyword>
<feature type="transmembrane region" description="Helical" evidence="6">
    <location>
        <begin position="196"/>
        <end position="216"/>
    </location>
</feature>
<dbReference type="InterPro" id="IPR002524">
    <property type="entry name" value="Cation_efflux"/>
</dbReference>
<dbReference type="Gene3D" id="1.20.1510.10">
    <property type="entry name" value="Cation efflux protein transmembrane domain"/>
    <property type="match status" value="1"/>
</dbReference>
<evidence type="ECO:0000256" key="6">
    <source>
        <dbReference type="SAM" id="Phobius"/>
    </source>
</evidence>
<dbReference type="InterPro" id="IPR027469">
    <property type="entry name" value="Cation_efflux_TMD_sf"/>
</dbReference>
<dbReference type="Pfam" id="PF01545">
    <property type="entry name" value="Cation_efflux"/>
    <property type="match status" value="1"/>
</dbReference>
<dbReference type="GO" id="GO:0016020">
    <property type="term" value="C:membrane"/>
    <property type="evidence" value="ECO:0007669"/>
    <property type="project" value="UniProtKB-SubCell"/>
</dbReference>
<dbReference type="PANTHER" id="PTHR13414">
    <property type="entry name" value="HUEL-CATION TRANSPORTER"/>
    <property type="match status" value="1"/>
</dbReference>
<dbReference type="eggNOG" id="COG0053">
    <property type="taxonomic scope" value="Bacteria"/>
</dbReference>
<keyword evidence="3 6" id="KW-0812">Transmembrane</keyword>
<reference evidence="8 9" key="1">
    <citation type="submission" date="2012-09" db="EMBL/GenBank/DDBJ databases">
        <title>Genome Sequence of Brevibacterium casei S18.</title>
        <authorList>
            <person name="Sharma R."/>
            <person name="Singh A."/>
            <person name="Jangir P.K."/>
        </authorList>
    </citation>
    <scope>NUCLEOTIDE SEQUENCE [LARGE SCALE GENOMIC DNA]</scope>
    <source>
        <strain evidence="8 9">S18</strain>
    </source>
</reference>
<feature type="transmembrane region" description="Helical" evidence="6">
    <location>
        <begin position="222"/>
        <end position="245"/>
    </location>
</feature>
<name>K9B1N2_9MICO</name>
<evidence type="ECO:0000313" key="9">
    <source>
        <dbReference type="Proteomes" id="UP000009879"/>
    </source>
</evidence>
<evidence type="ECO:0000256" key="1">
    <source>
        <dbReference type="ARBA" id="ARBA00004141"/>
    </source>
</evidence>
<feature type="domain" description="Cation efflux protein transmembrane" evidence="7">
    <location>
        <begin position="43"/>
        <end position="252"/>
    </location>
</feature>
<dbReference type="GO" id="GO:0008324">
    <property type="term" value="F:monoatomic cation transmembrane transporter activity"/>
    <property type="evidence" value="ECO:0007669"/>
    <property type="project" value="InterPro"/>
</dbReference>
<dbReference type="SUPFAM" id="SSF161111">
    <property type="entry name" value="Cation efflux protein transmembrane domain-like"/>
    <property type="match status" value="1"/>
</dbReference>
<feature type="transmembrane region" description="Helical" evidence="6">
    <location>
        <begin position="109"/>
        <end position="133"/>
    </location>
</feature>
<dbReference type="NCBIfam" id="TIGR01297">
    <property type="entry name" value="CDF"/>
    <property type="match status" value="1"/>
</dbReference>
<dbReference type="PATRIC" id="fig|1229781.4.peg.1630"/>
<dbReference type="InterPro" id="IPR040177">
    <property type="entry name" value="SLC30A9"/>
</dbReference>
<evidence type="ECO:0000313" key="8">
    <source>
        <dbReference type="EMBL" id="EKU47695.1"/>
    </source>
</evidence>
<dbReference type="Proteomes" id="UP000009879">
    <property type="component" value="Unassembled WGS sequence"/>
</dbReference>
<protein>
    <submittedName>
        <fullName evidence="8">Putative Co/Zn/Cd cation transporter</fullName>
    </submittedName>
</protein>
<dbReference type="GO" id="GO:0006829">
    <property type="term" value="P:zinc ion transport"/>
    <property type="evidence" value="ECO:0007669"/>
    <property type="project" value="InterPro"/>
</dbReference>
<sequence length="348" mass="37077">MLVTCEPTDGSTTCDGEDTAMAERSGRVDTEAHKAAGSSWITVIIAFAANVAVAIAKTIAAGMTGSAALVAEAAHSWADAGNEVFLLIAERKAARPADASHPLGYGREAYVWSMFAAFGIFTVGSAVSIWHGFQSLFVDEADSDYTVGYIVLAISAVLEGFSFLQSVRQSRRRAAQLRQPTLRYVLKGSNPTLRAVFAEDAAALIGLVIAFLAMFLHQITGIAAFDAIGSILVGVLLGIVAIVLIDRNRRYLVGENVTPHIRDMILTDLLADKDIVEVTYLHVEFVGSGKVFVVAAVDLVGDAKESELAVRLRTVERHLEEHPMVEEIILTPAAPGEKALVPAKGSGQ</sequence>
<dbReference type="PANTHER" id="PTHR13414:SF9">
    <property type="entry name" value="PROTON-COUPLED ZINC ANTIPORTER SLC30A9, MITOCHONDRIAL"/>
    <property type="match status" value="1"/>
</dbReference>
<keyword evidence="5 6" id="KW-0472">Membrane</keyword>
<dbReference type="AlphaFoldDB" id="K9B1N2"/>
<evidence type="ECO:0000256" key="4">
    <source>
        <dbReference type="ARBA" id="ARBA00022989"/>
    </source>
</evidence>
<feature type="transmembrane region" description="Helical" evidence="6">
    <location>
        <begin position="37"/>
        <end position="56"/>
    </location>
</feature>
<keyword evidence="2" id="KW-0813">Transport</keyword>
<evidence type="ECO:0000256" key="5">
    <source>
        <dbReference type="ARBA" id="ARBA00023136"/>
    </source>
</evidence>
<keyword evidence="9" id="KW-1185">Reference proteome</keyword>
<evidence type="ECO:0000256" key="3">
    <source>
        <dbReference type="ARBA" id="ARBA00022692"/>
    </source>
</evidence>
<gene>
    <name evidence="8" type="ORF">C272_08127</name>
</gene>
<organism evidence="8 9">
    <name type="scientific">Brevibacterium casei S18</name>
    <dbReference type="NCBI Taxonomy" id="1229781"/>
    <lineage>
        <taxon>Bacteria</taxon>
        <taxon>Bacillati</taxon>
        <taxon>Actinomycetota</taxon>
        <taxon>Actinomycetes</taxon>
        <taxon>Micrococcales</taxon>
        <taxon>Brevibacteriaceae</taxon>
        <taxon>Brevibacterium</taxon>
    </lineage>
</organism>
<evidence type="ECO:0000256" key="2">
    <source>
        <dbReference type="ARBA" id="ARBA00022448"/>
    </source>
</evidence>